<dbReference type="EMBL" id="PTIU01000057">
    <property type="protein sequence ID" value="PPK50971.1"/>
    <property type="molecule type" value="Genomic_DNA"/>
</dbReference>
<dbReference type="STRING" id="930118.SAMN05216429_104243"/>
<keyword evidence="2" id="KW-0812">Transmembrane</keyword>
<sequence length="142" mass="14885">RGLPNDVFFQVGILTTVGVTARNAILLVEFARSLEDQGMKLIEATKEAARVRLRPILMTSVAFGMGVLPLAFASGAGATTRIAIGTAVLGGMISATILATFFIPLFYVVVRRITDFLSGSRDQDDSAAAAPGRANGGVADDR</sequence>
<dbReference type="AlphaFoldDB" id="A0A2S6G207"/>
<accession>A0A2S6G207</accession>
<reference evidence="3 4" key="1">
    <citation type="submission" date="2018-02" db="EMBL/GenBank/DDBJ databases">
        <title>Subsurface microbial communities from deep shales in Ohio and West Virginia, USA.</title>
        <authorList>
            <person name="Wrighton K."/>
        </authorList>
    </citation>
    <scope>NUCLEOTIDE SEQUENCE [LARGE SCALE GENOMIC DNA]</scope>
    <source>
        <strain evidence="3 4">UTICA-S1B9</strain>
    </source>
</reference>
<dbReference type="InterPro" id="IPR001036">
    <property type="entry name" value="Acrflvin-R"/>
</dbReference>
<dbReference type="SUPFAM" id="SSF82866">
    <property type="entry name" value="Multidrug efflux transporter AcrB transmembrane domain"/>
    <property type="match status" value="1"/>
</dbReference>
<name>A0A2S6G207_9GAMM</name>
<feature type="transmembrane region" description="Helical" evidence="2">
    <location>
        <begin position="56"/>
        <end position="76"/>
    </location>
</feature>
<keyword evidence="2" id="KW-0472">Membrane</keyword>
<dbReference type="Gene3D" id="1.20.1640.10">
    <property type="entry name" value="Multidrug efflux transporter AcrB transmembrane domain"/>
    <property type="match status" value="1"/>
</dbReference>
<dbReference type="Proteomes" id="UP000239446">
    <property type="component" value="Unassembled WGS sequence"/>
</dbReference>
<evidence type="ECO:0000313" key="3">
    <source>
        <dbReference type="EMBL" id="PPK50971.1"/>
    </source>
</evidence>
<proteinExistence type="predicted"/>
<gene>
    <name evidence="3" type="ORF">B0H24_10577</name>
</gene>
<feature type="transmembrane region" description="Helical" evidence="2">
    <location>
        <begin position="82"/>
        <end position="110"/>
    </location>
</feature>
<dbReference type="GO" id="GO:0005886">
    <property type="term" value="C:plasma membrane"/>
    <property type="evidence" value="ECO:0007669"/>
    <property type="project" value="TreeGrafter"/>
</dbReference>
<comment type="caution">
    <text evidence="3">The sequence shown here is derived from an EMBL/GenBank/DDBJ whole genome shotgun (WGS) entry which is preliminary data.</text>
</comment>
<protein>
    <submittedName>
        <fullName evidence="3">AcrB/AcrD/AcrF family protein</fullName>
    </submittedName>
</protein>
<evidence type="ECO:0000313" key="4">
    <source>
        <dbReference type="Proteomes" id="UP000239446"/>
    </source>
</evidence>
<keyword evidence="2" id="KW-1133">Transmembrane helix</keyword>
<organism evidence="3 4">
    <name type="scientific">Marinobacter persicus</name>
    <dbReference type="NCBI Taxonomy" id="930118"/>
    <lineage>
        <taxon>Bacteria</taxon>
        <taxon>Pseudomonadati</taxon>
        <taxon>Pseudomonadota</taxon>
        <taxon>Gammaproteobacteria</taxon>
        <taxon>Pseudomonadales</taxon>
        <taxon>Marinobacteraceae</taxon>
        <taxon>Marinobacter</taxon>
    </lineage>
</organism>
<feature type="region of interest" description="Disordered" evidence="1">
    <location>
        <begin position="120"/>
        <end position="142"/>
    </location>
</feature>
<dbReference type="GO" id="GO:0042910">
    <property type="term" value="F:xenobiotic transmembrane transporter activity"/>
    <property type="evidence" value="ECO:0007669"/>
    <property type="project" value="TreeGrafter"/>
</dbReference>
<dbReference type="RefSeq" id="WP_181049780.1">
    <property type="nucleotide sequence ID" value="NZ_PTIU01000057.1"/>
</dbReference>
<dbReference type="PANTHER" id="PTHR32063">
    <property type="match status" value="1"/>
</dbReference>
<evidence type="ECO:0000256" key="2">
    <source>
        <dbReference type="SAM" id="Phobius"/>
    </source>
</evidence>
<feature type="non-terminal residue" evidence="3">
    <location>
        <position position="1"/>
    </location>
</feature>
<dbReference type="PANTHER" id="PTHR32063:SF13">
    <property type="entry name" value="MULTIDRUG EFFLUX PUMP SUBUNIT ACRB-RELATED"/>
    <property type="match status" value="1"/>
</dbReference>
<dbReference type="Pfam" id="PF00873">
    <property type="entry name" value="ACR_tran"/>
    <property type="match status" value="1"/>
</dbReference>
<evidence type="ECO:0000256" key="1">
    <source>
        <dbReference type="SAM" id="MobiDB-lite"/>
    </source>
</evidence>